<dbReference type="Proteomes" id="UP001142393">
    <property type="component" value="Unassembled WGS sequence"/>
</dbReference>
<organism evidence="2 3">
    <name type="scientific">Lentinula detonsa</name>
    <dbReference type="NCBI Taxonomy" id="2804962"/>
    <lineage>
        <taxon>Eukaryota</taxon>
        <taxon>Fungi</taxon>
        <taxon>Dikarya</taxon>
        <taxon>Basidiomycota</taxon>
        <taxon>Agaricomycotina</taxon>
        <taxon>Agaricomycetes</taxon>
        <taxon>Agaricomycetidae</taxon>
        <taxon>Agaricales</taxon>
        <taxon>Marasmiineae</taxon>
        <taxon>Omphalotaceae</taxon>
        <taxon>Lentinula</taxon>
    </lineage>
</organism>
<feature type="compositionally biased region" description="Polar residues" evidence="1">
    <location>
        <begin position="49"/>
        <end position="61"/>
    </location>
</feature>
<sequence>MSHYVNPLHPSVHAGNISSYSTLGAANQIPLPAAPSAFLIPNRRRLPQTPYTPSGKWKSTSGRMQPLHNPIVFDMKGYSKQGFSMQELYVRGEYALEQMMQGATDQVLAHAPHIRKITVHIRWPGYEHTEWARPIEVVTPRGPITRAALAQIIALNFARFCEKTQMERPQSPHWRIGHGSITFERLVLVSLWNPFEDAWQADVAVDF</sequence>
<dbReference type="AlphaFoldDB" id="A0A9W8NWQ9"/>
<gene>
    <name evidence="2" type="ORF">DFH05DRAFT_1570802</name>
</gene>
<evidence type="ECO:0000313" key="2">
    <source>
        <dbReference type="EMBL" id="KAJ3742306.1"/>
    </source>
</evidence>
<reference evidence="2 3" key="1">
    <citation type="journal article" date="2023" name="Proc. Natl. Acad. Sci. U.S.A.">
        <title>A global phylogenomic analysis of the shiitake genus Lentinula.</title>
        <authorList>
            <person name="Sierra-Patev S."/>
            <person name="Min B."/>
            <person name="Naranjo-Ortiz M."/>
            <person name="Looney B."/>
            <person name="Konkel Z."/>
            <person name="Slot J.C."/>
            <person name="Sakamoto Y."/>
            <person name="Steenwyk J.L."/>
            <person name="Rokas A."/>
            <person name="Carro J."/>
            <person name="Camarero S."/>
            <person name="Ferreira P."/>
            <person name="Molpeceres G."/>
            <person name="Ruiz-Duenas F.J."/>
            <person name="Serrano A."/>
            <person name="Henrissat B."/>
            <person name="Drula E."/>
            <person name="Hughes K.W."/>
            <person name="Mata J.L."/>
            <person name="Ishikawa N.K."/>
            <person name="Vargas-Isla R."/>
            <person name="Ushijima S."/>
            <person name="Smith C.A."/>
            <person name="Donoghue J."/>
            <person name="Ahrendt S."/>
            <person name="Andreopoulos W."/>
            <person name="He G."/>
            <person name="LaButti K."/>
            <person name="Lipzen A."/>
            <person name="Ng V."/>
            <person name="Riley R."/>
            <person name="Sandor L."/>
            <person name="Barry K."/>
            <person name="Martinez A.T."/>
            <person name="Xiao Y."/>
            <person name="Gibbons J.G."/>
            <person name="Terashima K."/>
            <person name="Grigoriev I.V."/>
            <person name="Hibbett D."/>
        </authorList>
    </citation>
    <scope>NUCLEOTIDE SEQUENCE [LARGE SCALE GENOMIC DNA]</scope>
    <source>
        <strain evidence="2 3">TFB7810</strain>
    </source>
</reference>
<name>A0A9W8NWQ9_9AGAR</name>
<comment type="caution">
    <text evidence="2">The sequence shown here is derived from an EMBL/GenBank/DDBJ whole genome shotgun (WGS) entry which is preliminary data.</text>
</comment>
<keyword evidence="3" id="KW-1185">Reference proteome</keyword>
<feature type="region of interest" description="Disordered" evidence="1">
    <location>
        <begin position="42"/>
        <end position="61"/>
    </location>
</feature>
<proteinExistence type="predicted"/>
<evidence type="ECO:0000313" key="3">
    <source>
        <dbReference type="Proteomes" id="UP001142393"/>
    </source>
</evidence>
<accession>A0A9W8NWQ9</accession>
<protein>
    <submittedName>
        <fullName evidence="2">Uncharacterized protein</fullName>
    </submittedName>
</protein>
<dbReference type="EMBL" id="JANVFU010000010">
    <property type="protein sequence ID" value="KAJ3742306.1"/>
    <property type="molecule type" value="Genomic_DNA"/>
</dbReference>
<evidence type="ECO:0000256" key="1">
    <source>
        <dbReference type="SAM" id="MobiDB-lite"/>
    </source>
</evidence>